<dbReference type="RefSeq" id="WP_201692482.1">
    <property type="nucleotide sequence ID" value="NZ_JAEQND010000013.1"/>
</dbReference>
<dbReference type="Proteomes" id="UP000622707">
    <property type="component" value="Unassembled WGS sequence"/>
</dbReference>
<organism evidence="1 2">
    <name type="scientific">Ramlibacter alkalitolerans</name>
    <dbReference type="NCBI Taxonomy" id="2039631"/>
    <lineage>
        <taxon>Bacteria</taxon>
        <taxon>Pseudomonadati</taxon>
        <taxon>Pseudomonadota</taxon>
        <taxon>Betaproteobacteria</taxon>
        <taxon>Burkholderiales</taxon>
        <taxon>Comamonadaceae</taxon>
        <taxon>Ramlibacter</taxon>
    </lineage>
</organism>
<comment type="caution">
    <text evidence="1">The sequence shown here is derived from an EMBL/GenBank/DDBJ whole genome shotgun (WGS) entry which is preliminary data.</text>
</comment>
<gene>
    <name evidence="1" type="ORF">JI746_22280</name>
</gene>
<accession>A0ABS1JUL8</accession>
<sequence>MHPSTLTRLIRAVPRSLSDNDESRALRAAWGLSVCLSTEARVALHSACLASERLVLDVPTNVLRSFGGAVFDQVNKEERLARVTLTHGEKLTIMGFTCQADADTQLTAYVVGDDVAEFVDAASLDSEVVKQATEARAQRLQEHEQGTTALVNEFAAKREFSVETFHTRKDFSLELHFRLSRELQSGQHKTGDRKLPLQVQAHLVQPTPDSAWHCLFTAQQDRFGATKVVMRDEVEHERTAIGALNRLFRFVEALADPQLQKRTASTRPAALESRL</sequence>
<name>A0ABS1JUL8_9BURK</name>
<evidence type="ECO:0008006" key="3">
    <source>
        <dbReference type="Google" id="ProtNLM"/>
    </source>
</evidence>
<evidence type="ECO:0000313" key="2">
    <source>
        <dbReference type="Proteomes" id="UP000622707"/>
    </source>
</evidence>
<reference evidence="1 2" key="1">
    <citation type="journal article" date="2017" name="Int. J. Syst. Evol. Microbiol.">
        <title>Ramlibacter alkalitolerans sp. nov., alkali-tolerant bacterium isolated from soil of ginseng.</title>
        <authorList>
            <person name="Lee D.H."/>
            <person name="Cha C.J."/>
        </authorList>
    </citation>
    <scope>NUCLEOTIDE SEQUENCE [LARGE SCALE GENOMIC DNA]</scope>
    <source>
        <strain evidence="1 2">KACC 19305</strain>
    </source>
</reference>
<protein>
    <recommendedName>
        <fullName evidence="3">Recombination-associated protein RdgC</fullName>
    </recommendedName>
</protein>
<dbReference type="EMBL" id="JAEQND010000013">
    <property type="protein sequence ID" value="MBL0427851.1"/>
    <property type="molecule type" value="Genomic_DNA"/>
</dbReference>
<evidence type="ECO:0000313" key="1">
    <source>
        <dbReference type="EMBL" id="MBL0427851.1"/>
    </source>
</evidence>
<keyword evidence="2" id="KW-1185">Reference proteome</keyword>
<proteinExistence type="predicted"/>